<feature type="compositionally biased region" description="Basic and acidic residues" evidence="4">
    <location>
        <begin position="350"/>
        <end position="360"/>
    </location>
</feature>
<keyword evidence="3" id="KW-0862">Zinc</keyword>
<evidence type="ECO:0000259" key="5">
    <source>
        <dbReference type="Pfam" id="PF21362"/>
    </source>
</evidence>
<dbReference type="InterPro" id="IPR049548">
    <property type="entry name" value="Sina-like_RING"/>
</dbReference>
<dbReference type="UniPathway" id="UPA00143"/>
<dbReference type="GO" id="GO:0031624">
    <property type="term" value="F:ubiquitin conjugating enzyme binding"/>
    <property type="evidence" value="ECO:0007669"/>
    <property type="project" value="TreeGrafter"/>
</dbReference>
<reference evidence="6" key="2">
    <citation type="submission" date="2025-05" db="UniProtKB">
        <authorList>
            <consortium name="EnsemblMetazoa"/>
        </authorList>
    </citation>
    <scope>IDENTIFICATION</scope>
</reference>
<dbReference type="PANTHER" id="PTHR45877">
    <property type="entry name" value="E3 UBIQUITIN-PROTEIN LIGASE SIAH2"/>
    <property type="match status" value="1"/>
</dbReference>
<dbReference type="InterPro" id="IPR004162">
    <property type="entry name" value="SINA-like_animal"/>
</dbReference>
<dbReference type="RefSeq" id="XP_028129098.1">
    <property type="nucleotide sequence ID" value="XM_028273297.1"/>
</dbReference>
<accession>A0A6P7F5Q3</accession>
<dbReference type="GO" id="GO:0016567">
    <property type="term" value="P:protein ubiquitination"/>
    <property type="evidence" value="ECO:0007669"/>
    <property type="project" value="UniProtKB-UniPathway"/>
</dbReference>
<proteinExistence type="predicted"/>
<dbReference type="PANTHER" id="PTHR45877:SF2">
    <property type="entry name" value="E3 UBIQUITIN-PROTEIN LIGASE SINA-RELATED"/>
    <property type="match status" value="1"/>
</dbReference>
<keyword evidence="1" id="KW-0479">Metal-binding</keyword>
<dbReference type="KEGG" id="dvv:114325280"/>
<gene>
    <name evidence="8" type="primary">LOC114325280</name>
</gene>
<dbReference type="GO" id="GO:0005737">
    <property type="term" value="C:cytoplasm"/>
    <property type="evidence" value="ECO:0007669"/>
    <property type="project" value="TreeGrafter"/>
</dbReference>
<evidence type="ECO:0000256" key="2">
    <source>
        <dbReference type="ARBA" id="ARBA00022771"/>
    </source>
</evidence>
<protein>
    <submittedName>
        <fullName evidence="8">Uncharacterized protein LOC114325280</fullName>
    </submittedName>
</protein>
<feature type="domain" description="E3 ubiquitin-protein ligase Sina-like RING finger" evidence="5">
    <location>
        <begin position="287"/>
        <end position="321"/>
    </location>
</feature>
<dbReference type="OrthoDB" id="6677380at2759"/>
<dbReference type="GeneID" id="114325280"/>
<evidence type="ECO:0000256" key="3">
    <source>
        <dbReference type="ARBA" id="ARBA00022833"/>
    </source>
</evidence>
<dbReference type="Pfam" id="PF21362">
    <property type="entry name" value="Sina_RING"/>
    <property type="match status" value="1"/>
</dbReference>
<dbReference type="GO" id="GO:0061630">
    <property type="term" value="F:ubiquitin protein ligase activity"/>
    <property type="evidence" value="ECO:0007669"/>
    <property type="project" value="TreeGrafter"/>
</dbReference>
<dbReference type="EnsemblMetazoa" id="XM_028273297.2">
    <property type="protein sequence ID" value="XP_028129098.1"/>
    <property type="gene ID" value="LOC114325280"/>
</dbReference>
<dbReference type="GO" id="GO:0043161">
    <property type="term" value="P:proteasome-mediated ubiquitin-dependent protein catabolic process"/>
    <property type="evidence" value="ECO:0007669"/>
    <property type="project" value="TreeGrafter"/>
</dbReference>
<evidence type="ECO:0000256" key="4">
    <source>
        <dbReference type="SAM" id="MobiDB-lite"/>
    </source>
</evidence>
<dbReference type="GO" id="GO:0008270">
    <property type="term" value="F:zinc ion binding"/>
    <property type="evidence" value="ECO:0007669"/>
    <property type="project" value="UniProtKB-KW"/>
</dbReference>
<dbReference type="AlphaFoldDB" id="A0A6P7F5Q3"/>
<dbReference type="InParanoid" id="A0A6P7F5Q3"/>
<feature type="region of interest" description="Disordered" evidence="4">
    <location>
        <begin position="350"/>
        <end position="374"/>
    </location>
</feature>
<dbReference type="InterPro" id="IPR013083">
    <property type="entry name" value="Znf_RING/FYVE/PHD"/>
</dbReference>
<reference evidence="8" key="1">
    <citation type="submission" date="2025-04" db="UniProtKB">
        <authorList>
            <consortium name="RefSeq"/>
        </authorList>
    </citation>
    <scope>IDENTIFICATION</scope>
    <source>
        <tissue evidence="8">Whole insect</tissue>
    </source>
</reference>
<organism evidence="8">
    <name type="scientific">Diabrotica virgifera virgifera</name>
    <name type="common">western corn rootworm</name>
    <dbReference type="NCBI Taxonomy" id="50390"/>
    <lineage>
        <taxon>Eukaryota</taxon>
        <taxon>Metazoa</taxon>
        <taxon>Ecdysozoa</taxon>
        <taxon>Arthropoda</taxon>
        <taxon>Hexapoda</taxon>
        <taxon>Insecta</taxon>
        <taxon>Pterygota</taxon>
        <taxon>Neoptera</taxon>
        <taxon>Endopterygota</taxon>
        <taxon>Coleoptera</taxon>
        <taxon>Polyphaga</taxon>
        <taxon>Cucujiformia</taxon>
        <taxon>Chrysomeloidea</taxon>
        <taxon>Chrysomelidae</taxon>
        <taxon>Galerucinae</taxon>
        <taxon>Diabroticina</taxon>
        <taxon>Diabroticites</taxon>
        <taxon>Diabrotica</taxon>
    </lineage>
</organism>
<evidence type="ECO:0000256" key="1">
    <source>
        <dbReference type="ARBA" id="ARBA00022723"/>
    </source>
</evidence>
<dbReference type="SUPFAM" id="SSF49599">
    <property type="entry name" value="TRAF domain-like"/>
    <property type="match status" value="1"/>
</dbReference>
<evidence type="ECO:0000313" key="8">
    <source>
        <dbReference type="RefSeq" id="XP_028129098.1"/>
    </source>
</evidence>
<evidence type="ECO:0000313" key="6">
    <source>
        <dbReference type="EnsemblMetazoa" id="XP_028129098.1"/>
    </source>
</evidence>
<name>A0A6P7F5Q3_DIAVI</name>
<keyword evidence="2" id="KW-0863">Zinc-finger</keyword>
<dbReference type="Proteomes" id="UP001652700">
    <property type="component" value="Unplaced"/>
</dbReference>
<keyword evidence="7" id="KW-1185">Reference proteome</keyword>
<evidence type="ECO:0000313" key="7">
    <source>
        <dbReference type="Proteomes" id="UP001652700"/>
    </source>
</evidence>
<dbReference type="Gene3D" id="3.30.40.10">
    <property type="entry name" value="Zinc/RING finger domain, C3HC4 (zinc finger)"/>
    <property type="match status" value="1"/>
</dbReference>
<sequence>MEPICAVPDNVLSLLKCSLCESYLSVLPITLISEDGSQYKCGRCSTVKTIINTRALIYEHLAKLMTFSCNYSGCGKKVPFTDVKDHEKVCDQKTVVCPKDKCNEVVKVSKFGAHFKEKHADAHHVNSFLIKNIYINSNVDVLEKNGKTYLAIFDFDEVNFGLSVCALDPADNIQYEVKLRNEKSNYTINIASQNVIAFNEREHCIKCVGGTCKAKSHMYRENRRDILKRMTTRINRDCIKRMIGTGNLSYTINVYEEGEKPKDDSKIEVKDAIIRKAKKIFLQLLECPCCKEYMSPPIYQCLAGHTVCNVCKPTYEKCPSCEELIQKTRNFTLEELSKKVELPADDKKVKSDTSLKRAAEENGNAENQAKVAKN</sequence>